<name>A0A286TWJ3_9BACT</name>
<dbReference type="GO" id="GO:0016740">
    <property type="term" value="F:transferase activity"/>
    <property type="evidence" value="ECO:0007669"/>
    <property type="project" value="UniProtKB-KW"/>
</dbReference>
<keyword evidence="3" id="KW-1185">Reference proteome</keyword>
<protein>
    <submittedName>
        <fullName evidence="2">GCN5-related N-acetyltransferase</fullName>
    </submittedName>
</protein>
<feature type="chain" id="PRO_5012718934" evidence="1">
    <location>
        <begin position="20"/>
        <end position="213"/>
    </location>
</feature>
<sequence>MVPVFFKFLNLLAITGIFAQETTGTSMSADDVSIGKEIKEFLPDLDLNGKFKLNLFDHFHNVEQDKNCYRFEFDLTLDINGNIGDNTTYSVIPRLRFDNVSWASEITKIVNIIRGRQEFPANNIDNSQFAVRLSSSTLVDGWDVSLSYYDGIQQIGVARLEQDFYLCYSDDLPLSHCFEYFHIFVKLGLISQLHLINLKYMVRLVYITRMETK</sequence>
<evidence type="ECO:0000313" key="3">
    <source>
        <dbReference type="Proteomes" id="UP000218542"/>
    </source>
</evidence>
<evidence type="ECO:0000313" key="2">
    <source>
        <dbReference type="EMBL" id="GAX60256.1"/>
    </source>
</evidence>
<keyword evidence="1" id="KW-0732">Signal</keyword>
<reference evidence="3" key="1">
    <citation type="journal article" date="2017" name="Environ. Microbiol. Rep.">
        <title>Genetic Diversity of Marine Anaerobic Ammonium-Oxidizing Bacteria as Revealed by Genomic and Proteomic Analyses of 'Candidatus Scalindua japonica'.</title>
        <authorList>
            <person name="Oshiki M."/>
            <person name="Mizuto K."/>
            <person name="Kimura Z."/>
            <person name="Kindaichi T."/>
            <person name="Satoh H."/>
            <person name="Okabe S."/>
        </authorList>
    </citation>
    <scope>NUCLEOTIDE SEQUENCE [LARGE SCALE GENOMIC DNA]</scope>
    <source>
        <strain evidence="3">husup-a2</strain>
    </source>
</reference>
<organism evidence="2 3">
    <name type="scientific">Candidatus Scalindua japonica</name>
    <dbReference type="NCBI Taxonomy" id="1284222"/>
    <lineage>
        <taxon>Bacteria</taxon>
        <taxon>Pseudomonadati</taxon>
        <taxon>Planctomycetota</taxon>
        <taxon>Candidatus Brocadiia</taxon>
        <taxon>Candidatus Brocadiales</taxon>
        <taxon>Candidatus Scalinduaceae</taxon>
        <taxon>Candidatus Scalindua</taxon>
    </lineage>
</organism>
<comment type="caution">
    <text evidence="2">The sequence shown here is derived from an EMBL/GenBank/DDBJ whole genome shotgun (WGS) entry which is preliminary data.</text>
</comment>
<accession>A0A286TWJ3</accession>
<evidence type="ECO:0000256" key="1">
    <source>
        <dbReference type="SAM" id="SignalP"/>
    </source>
</evidence>
<dbReference type="Proteomes" id="UP000218542">
    <property type="component" value="Unassembled WGS sequence"/>
</dbReference>
<dbReference type="EMBL" id="BAOS01000010">
    <property type="protein sequence ID" value="GAX60256.1"/>
    <property type="molecule type" value="Genomic_DNA"/>
</dbReference>
<proteinExistence type="predicted"/>
<dbReference type="AlphaFoldDB" id="A0A286TWJ3"/>
<feature type="signal peptide" evidence="1">
    <location>
        <begin position="1"/>
        <end position="19"/>
    </location>
</feature>
<keyword evidence="2" id="KW-0808">Transferase</keyword>
<gene>
    <name evidence="2" type="ORF">SCALIN_C10_0016</name>
</gene>